<dbReference type="Gene3D" id="2.160.20.10">
    <property type="entry name" value="Single-stranded right-handed beta-helix, Pectin lyase-like"/>
    <property type="match status" value="1"/>
</dbReference>
<dbReference type="PANTHER" id="PTHR43308:SF5">
    <property type="entry name" value="S-LAYER PROTEIN _ PEPTIDOGLYCAN ENDO-BETA-N-ACETYLGLUCOSAMINIDASE"/>
    <property type="match status" value="1"/>
</dbReference>
<protein>
    <submittedName>
        <fullName evidence="3">S-layer homology domain-containing protein</fullName>
    </submittedName>
</protein>
<dbReference type="PANTHER" id="PTHR43308">
    <property type="entry name" value="OUTER MEMBRANE PROTEIN ALPHA-RELATED"/>
    <property type="match status" value="1"/>
</dbReference>
<dbReference type="PROSITE" id="PS51272">
    <property type="entry name" value="SLH"/>
    <property type="match status" value="6"/>
</dbReference>
<feature type="domain" description="SLH" evidence="2">
    <location>
        <begin position="479"/>
        <end position="542"/>
    </location>
</feature>
<dbReference type="InterPro" id="IPR012334">
    <property type="entry name" value="Pectin_lyas_fold"/>
</dbReference>
<dbReference type="RefSeq" id="WP_190436157.1">
    <property type="nucleotide sequence ID" value="NZ_JAMPKM010000005.1"/>
</dbReference>
<feature type="domain" description="SLH" evidence="2">
    <location>
        <begin position="615"/>
        <end position="674"/>
    </location>
</feature>
<feature type="domain" description="SLH" evidence="2">
    <location>
        <begin position="677"/>
        <end position="738"/>
    </location>
</feature>
<organism evidence="3 4">
    <name type="scientific">Trichocoleus desertorum GB2-A4</name>
    <dbReference type="NCBI Taxonomy" id="2933944"/>
    <lineage>
        <taxon>Bacteria</taxon>
        <taxon>Bacillati</taxon>
        <taxon>Cyanobacteriota</taxon>
        <taxon>Cyanophyceae</taxon>
        <taxon>Leptolyngbyales</taxon>
        <taxon>Trichocoleusaceae</taxon>
        <taxon>Trichocoleus</taxon>
    </lineage>
</organism>
<feature type="domain" description="SLH" evidence="2">
    <location>
        <begin position="419"/>
        <end position="478"/>
    </location>
</feature>
<dbReference type="EMBL" id="JAMPKM010000005">
    <property type="protein sequence ID" value="MEP0817719.1"/>
    <property type="molecule type" value="Genomic_DNA"/>
</dbReference>
<feature type="region of interest" description="Disordered" evidence="1">
    <location>
        <begin position="298"/>
        <end position="355"/>
    </location>
</feature>
<evidence type="ECO:0000259" key="2">
    <source>
        <dbReference type="PROSITE" id="PS51272"/>
    </source>
</evidence>
<dbReference type="SUPFAM" id="SSF51126">
    <property type="entry name" value="Pectin lyase-like"/>
    <property type="match status" value="1"/>
</dbReference>
<dbReference type="InterPro" id="IPR011050">
    <property type="entry name" value="Pectin_lyase_fold/virulence"/>
</dbReference>
<dbReference type="Pfam" id="PF00395">
    <property type="entry name" value="SLH"/>
    <property type="match status" value="5"/>
</dbReference>
<evidence type="ECO:0000256" key="1">
    <source>
        <dbReference type="SAM" id="MobiDB-lite"/>
    </source>
</evidence>
<dbReference type="Proteomes" id="UP001464891">
    <property type="component" value="Unassembled WGS sequence"/>
</dbReference>
<feature type="domain" description="SLH" evidence="2">
    <location>
        <begin position="355"/>
        <end position="418"/>
    </location>
</feature>
<sequence>MVQSAPGSILYVNPTAGNDAANGSQATPFKTLKRALQQARGGTTIQLAAGTYNAANGEVFPLVIPAGVALVGNESNKGSGVLVEGSGEYISPTFARQNITLRLENTAQLRGVTVTNRAQRGTAVWVESTAPTVANSTFTNCAREGIFATGTANPVIIDNVFFQNAASGISLVRNAKGEIRRNVCQKTGYGIAIGDNAAPLVVDNRIFENRSGVVLSGQANPVLRSNVLEKNTSDGLVITNTSLPDLGKSQDPGGNIFRDNGSFDLHNATKTTLISVGNQLNPTRVQGLINFVASEVPTPTPTPVPTPTPTPIPVPTPTPTPTPVPTPTPIPVPTPTPTPTPTPVPTPTPTPTPTPNPVGLTDITGHWAEGFIRGLVSRGIISGFPDGTFKPGASITRAQYAAAIAKAFNLPNKKEATDFADVPADFWAKAAIQKAAQMGFVSGFPDNTFRPDQNLTRVQAIVSLVSGLGFTGGNTNILLVYSDRAQIPSYATDEVATATQRRMVVNQPQVNQLEPMRDINRAEVAALLYQALVARGEAPAIASNFIVNPDQATPSFTDIQGHWAADFIRALGGQGLISGFEDGSFKPDAKMNRAQYAALLVKALNPPAVRAATSFSDVAADFWAANAIQQAYRGGFLSGFPDNTFRPNENVLRVQVLVSLVNGLNLGSGDEAVLGIYSDQSSIPPFARGAVATATKRRMVVNFPTVGQLNPNRETTRAEVTAMVYQALVNAGRSPAISSPYIVSA</sequence>
<dbReference type="InterPro" id="IPR011459">
    <property type="entry name" value="DUF1565"/>
</dbReference>
<reference evidence="3 4" key="1">
    <citation type="submission" date="2022-04" db="EMBL/GenBank/DDBJ databases">
        <title>Positive selection, recombination, and allopatry shape intraspecific diversity of widespread and dominant cyanobacteria.</title>
        <authorList>
            <person name="Wei J."/>
            <person name="Shu W."/>
            <person name="Hu C."/>
        </authorList>
    </citation>
    <scope>NUCLEOTIDE SEQUENCE [LARGE SCALE GENOMIC DNA]</scope>
    <source>
        <strain evidence="3 4">GB2-A4</strain>
    </source>
</reference>
<dbReference type="InterPro" id="IPR006626">
    <property type="entry name" value="PbH1"/>
</dbReference>
<dbReference type="InterPro" id="IPR022441">
    <property type="entry name" value="Para_beta_helix_rpt-2"/>
</dbReference>
<evidence type="ECO:0000313" key="3">
    <source>
        <dbReference type="EMBL" id="MEP0817719.1"/>
    </source>
</evidence>
<gene>
    <name evidence="3" type="ORF">NC998_11480</name>
</gene>
<dbReference type="InterPro" id="IPR001119">
    <property type="entry name" value="SLH_dom"/>
</dbReference>
<dbReference type="NCBIfam" id="TIGR03804">
    <property type="entry name" value="para_beta_helix"/>
    <property type="match status" value="2"/>
</dbReference>
<evidence type="ECO:0000313" key="4">
    <source>
        <dbReference type="Proteomes" id="UP001464891"/>
    </source>
</evidence>
<accession>A0ABV0J7H1</accession>
<proteinExistence type="predicted"/>
<dbReference type="SMART" id="SM00710">
    <property type="entry name" value="PbH1"/>
    <property type="match status" value="5"/>
</dbReference>
<feature type="domain" description="SLH" evidence="2">
    <location>
        <begin position="551"/>
        <end position="614"/>
    </location>
</feature>
<keyword evidence="4" id="KW-1185">Reference proteome</keyword>
<dbReference type="InterPro" id="IPR051465">
    <property type="entry name" value="Cell_Envelope_Struct_Comp"/>
</dbReference>
<name>A0ABV0J7H1_9CYAN</name>
<dbReference type="Pfam" id="PF07602">
    <property type="entry name" value="DUF1565"/>
    <property type="match status" value="1"/>
</dbReference>
<comment type="caution">
    <text evidence="3">The sequence shown here is derived from an EMBL/GenBank/DDBJ whole genome shotgun (WGS) entry which is preliminary data.</text>
</comment>